<evidence type="ECO:0000256" key="1">
    <source>
        <dbReference type="SAM" id="MobiDB-lite"/>
    </source>
</evidence>
<feature type="region of interest" description="Disordered" evidence="1">
    <location>
        <begin position="325"/>
        <end position="401"/>
    </location>
</feature>
<feature type="region of interest" description="Disordered" evidence="1">
    <location>
        <begin position="549"/>
        <end position="589"/>
    </location>
</feature>
<dbReference type="EMBL" id="JQGA01000883">
    <property type="protein sequence ID" value="KGO72432.1"/>
    <property type="molecule type" value="Genomic_DNA"/>
</dbReference>
<comment type="caution">
    <text evidence="2">The sequence shown here is derived from an EMBL/GenBank/DDBJ whole genome shotgun (WGS) entry which is preliminary data.</text>
</comment>
<dbReference type="HOGENOM" id="CLU_393845_0_0_1"/>
<proteinExistence type="predicted"/>
<reference evidence="2 3" key="1">
    <citation type="journal article" date="2015" name="Mol. Plant Microbe Interact.">
        <title>Genome, transcriptome, and functional analyses of Penicillium expansum provide new insights into secondary metabolism and pathogenicity.</title>
        <authorList>
            <person name="Ballester A.R."/>
            <person name="Marcet-Houben M."/>
            <person name="Levin E."/>
            <person name="Sela N."/>
            <person name="Selma-Lazaro C."/>
            <person name="Carmona L."/>
            <person name="Wisniewski M."/>
            <person name="Droby S."/>
            <person name="Gonzalez-Candelas L."/>
            <person name="Gabaldon T."/>
        </authorList>
    </citation>
    <scope>NUCLEOTIDE SEQUENCE [LARGE SCALE GENOMIC DNA]</scope>
    <source>
        <strain evidence="2 3">PHI-1</strain>
    </source>
</reference>
<organism evidence="2 3">
    <name type="scientific">Penicillium italicum</name>
    <name type="common">Blue mold</name>
    <dbReference type="NCBI Taxonomy" id="40296"/>
    <lineage>
        <taxon>Eukaryota</taxon>
        <taxon>Fungi</taxon>
        <taxon>Dikarya</taxon>
        <taxon>Ascomycota</taxon>
        <taxon>Pezizomycotina</taxon>
        <taxon>Eurotiomycetes</taxon>
        <taxon>Eurotiomycetidae</taxon>
        <taxon>Eurotiales</taxon>
        <taxon>Aspergillaceae</taxon>
        <taxon>Penicillium</taxon>
    </lineage>
</organism>
<protein>
    <submittedName>
        <fullName evidence="2">Uncharacterized protein</fullName>
    </submittedName>
</protein>
<feature type="region of interest" description="Disordered" evidence="1">
    <location>
        <begin position="478"/>
        <end position="500"/>
    </location>
</feature>
<feature type="compositionally biased region" description="Polar residues" evidence="1">
    <location>
        <begin position="430"/>
        <end position="466"/>
    </location>
</feature>
<feature type="region of interest" description="Disordered" evidence="1">
    <location>
        <begin position="55"/>
        <end position="90"/>
    </location>
</feature>
<dbReference type="PhylomeDB" id="A0A0A2KX79"/>
<keyword evidence="3" id="KW-1185">Reference proteome</keyword>
<evidence type="ECO:0000313" key="2">
    <source>
        <dbReference type="EMBL" id="KGO72432.1"/>
    </source>
</evidence>
<evidence type="ECO:0000313" key="3">
    <source>
        <dbReference type="Proteomes" id="UP000030104"/>
    </source>
</evidence>
<name>A0A0A2KX79_PENIT</name>
<gene>
    <name evidence="2" type="ORF">PITC_069550</name>
</gene>
<dbReference type="AlphaFoldDB" id="A0A0A2KX79"/>
<sequence length="700" mass="77316">MDISLALEVLRNAPPEALQNHRQEAIEAFRDIEARLNELDFPESDSSIPAFTAIANGSGSHEAGRAASTQLPSSVEQPTLPVQNKSKPSHSMNLLTTLNKTASWVWKSTKRRPNEVLGIKRPRFCDRRIADVRRIEGSSQAEPKYKLLRVLAQRSLVLQGEKAGYLDVENYCKVASSRGKDKAKRGRGGTIAEYVREELEIEKEDQVLAIQAISGGIKQLVTERLLRERLEETGQYGSASGISAFTALAVRPFRYLKHEEIPEFLDCLLESDSMNLSALVDEPRMEHSLPVSIKEVIQKSSEWLDEMQVYYNTLLDIRDDFDEQELNERTRKRPKSSVDGLATRSTESHSFSDRLSVIELSSPDSDETGSHPPTSPQKSSDSFNRVLEQPGSNFSESPLSTGLESSLLVGSPSQRLFPRAMSQIKDNQRSDSAGTTSEQMFSPSCTANSVGESTFSPLSSSGNPSNIEKARLDIVSSEFSQHGTSQPHDPSIQPYTGTSDTRLPYDPWLNVHATSQLNDPPLAPCADTSDTRIPYDPWLNVHATSQLNDPPLAPYADTNDTQISSDFSQHGTSQTHDPSTQPYTSTSDARIPCDPWLNVHATSQLNDPPLTSYADTNDTQIPSNIWPNADATFRLNGSSVAPYASTNRTQVLFDSSQQLPSQRAVYQHPARSTLPLCMTAQREHMATQSSTSVQIPLQAT</sequence>
<dbReference type="Proteomes" id="UP000030104">
    <property type="component" value="Unassembled WGS sequence"/>
</dbReference>
<feature type="compositionally biased region" description="Polar residues" evidence="1">
    <location>
        <begin position="558"/>
        <end position="588"/>
    </location>
</feature>
<feature type="region of interest" description="Disordered" evidence="1">
    <location>
        <begin position="423"/>
        <end position="466"/>
    </location>
</feature>
<accession>A0A0A2KX79</accession>
<dbReference type="OrthoDB" id="4455194at2759"/>
<feature type="compositionally biased region" description="Polar residues" evidence="1">
    <location>
        <begin position="67"/>
        <end position="90"/>
    </location>
</feature>
<feature type="compositionally biased region" description="Polar residues" evidence="1">
    <location>
        <begin position="390"/>
        <end position="401"/>
    </location>
</feature>